<reference evidence="2" key="1">
    <citation type="submission" date="2018-02" db="EMBL/GenBank/DDBJ databases">
        <authorList>
            <person name="Cohen D.B."/>
            <person name="Kent A.D."/>
        </authorList>
    </citation>
    <scope>NUCLEOTIDE SEQUENCE</scope>
</reference>
<feature type="compositionally biased region" description="Basic and acidic residues" evidence="1">
    <location>
        <begin position="178"/>
        <end position="192"/>
    </location>
</feature>
<evidence type="ECO:0000313" key="2">
    <source>
        <dbReference type="EMBL" id="SPD11229.1"/>
    </source>
</evidence>
<feature type="region of interest" description="Disordered" evidence="1">
    <location>
        <begin position="54"/>
        <end position="73"/>
    </location>
</feature>
<feature type="compositionally biased region" description="Basic and acidic residues" evidence="1">
    <location>
        <begin position="120"/>
        <end position="146"/>
    </location>
</feature>
<proteinExistence type="predicted"/>
<protein>
    <submittedName>
        <fullName evidence="2">Uncharacterized protein</fullName>
    </submittedName>
</protein>
<feature type="region of interest" description="Disordered" evidence="1">
    <location>
        <begin position="120"/>
        <end position="192"/>
    </location>
</feature>
<dbReference type="EMBL" id="OIVN01003443">
    <property type="protein sequence ID" value="SPD11229.1"/>
    <property type="molecule type" value="Genomic_DNA"/>
</dbReference>
<gene>
    <name evidence="2" type="ORF">FSB_LOCUS39111</name>
</gene>
<name>A0A2N9HHX5_FAGSY</name>
<evidence type="ECO:0000256" key="1">
    <source>
        <dbReference type="SAM" id="MobiDB-lite"/>
    </source>
</evidence>
<feature type="compositionally biased region" description="Basic and acidic residues" evidence="1">
    <location>
        <begin position="154"/>
        <end position="169"/>
    </location>
</feature>
<sequence length="229" mass="26537">MDSIRLAFRIETKGSGLTVKKCGFRLVYMKDIADLKRTMGQSSNNLEDNKIKRSLDDYDGTGPSREGSFNDVPHPKWNLWPMVNLIVRSQVSMRNVVRSSVIVISDLGFRHWEKSSESDLEAVKRESERERDSRPELRKEEVEQSRADPLPFTESRDTRRAETESRAETELTGGGGSERQRVEERESGAETKRREIEWLRKVREKIFKFEIYAKRRRFGSPRGPDPTGT</sequence>
<dbReference type="AlphaFoldDB" id="A0A2N9HHX5"/>
<accession>A0A2N9HHX5</accession>
<organism evidence="2">
    <name type="scientific">Fagus sylvatica</name>
    <name type="common">Beechnut</name>
    <dbReference type="NCBI Taxonomy" id="28930"/>
    <lineage>
        <taxon>Eukaryota</taxon>
        <taxon>Viridiplantae</taxon>
        <taxon>Streptophyta</taxon>
        <taxon>Embryophyta</taxon>
        <taxon>Tracheophyta</taxon>
        <taxon>Spermatophyta</taxon>
        <taxon>Magnoliopsida</taxon>
        <taxon>eudicotyledons</taxon>
        <taxon>Gunneridae</taxon>
        <taxon>Pentapetalae</taxon>
        <taxon>rosids</taxon>
        <taxon>fabids</taxon>
        <taxon>Fagales</taxon>
        <taxon>Fagaceae</taxon>
        <taxon>Fagus</taxon>
    </lineage>
</organism>